<dbReference type="VEuPathDB" id="VectorBase:GAUT032193"/>
<accession>A0A1A9VBR6</accession>
<keyword evidence="1" id="KW-0732">Signal</keyword>
<evidence type="ECO:0000256" key="1">
    <source>
        <dbReference type="SAM" id="SignalP"/>
    </source>
</evidence>
<reference evidence="2" key="1">
    <citation type="submission" date="2020-05" db="UniProtKB">
        <authorList>
            <consortium name="EnsemblMetazoa"/>
        </authorList>
    </citation>
    <scope>IDENTIFICATION</scope>
    <source>
        <strain evidence="2">TTRI</strain>
    </source>
</reference>
<dbReference type="Proteomes" id="UP000078200">
    <property type="component" value="Unassembled WGS sequence"/>
</dbReference>
<feature type="chain" id="PRO_5008399309" evidence="1">
    <location>
        <begin position="21"/>
        <end position="218"/>
    </location>
</feature>
<dbReference type="EnsemblMetazoa" id="GAUT032193-RA">
    <property type="protein sequence ID" value="GAUT032193-PA"/>
    <property type="gene ID" value="GAUT032193"/>
</dbReference>
<name>A0A1A9VBR6_GLOAU</name>
<evidence type="ECO:0000313" key="2">
    <source>
        <dbReference type="EnsemblMetazoa" id="GAUT032193-PA"/>
    </source>
</evidence>
<keyword evidence="3" id="KW-1185">Reference proteome</keyword>
<feature type="signal peptide" evidence="1">
    <location>
        <begin position="1"/>
        <end position="20"/>
    </location>
</feature>
<sequence length="218" mass="25907">MKNNFIIYLGIILVVQPCLTTPVPKSVDFTSADDEQLNEHNKVYKQVLNNFIEFTIKISEQFLEFTMKIQEEINRNNDLPGKELPNRRHVKFAEDLANIKSSESEQTLLNMYRLTEDILGAEREVSIKNLHSDEAENLIEKYKIREFMDKIRGRYMEFYENVSNTIELYANELNESQRQDQQTLFDWNEDFSAIKDFQSKSNKFTFFFDFFKPCCDDE</sequence>
<organism evidence="2 3">
    <name type="scientific">Glossina austeni</name>
    <name type="common">Savannah tsetse fly</name>
    <dbReference type="NCBI Taxonomy" id="7395"/>
    <lineage>
        <taxon>Eukaryota</taxon>
        <taxon>Metazoa</taxon>
        <taxon>Ecdysozoa</taxon>
        <taxon>Arthropoda</taxon>
        <taxon>Hexapoda</taxon>
        <taxon>Insecta</taxon>
        <taxon>Pterygota</taxon>
        <taxon>Neoptera</taxon>
        <taxon>Endopterygota</taxon>
        <taxon>Diptera</taxon>
        <taxon>Brachycera</taxon>
        <taxon>Muscomorpha</taxon>
        <taxon>Hippoboscoidea</taxon>
        <taxon>Glossinidae</taxon>
        <taxon>Glossina</taxon>
    </lineage>
</organism>
<protein>
    <submittedName>
        <fullName evidence="2">Uncharacterized protein</fullName>
    </submittedName>
</protein>
<dbReference type="AlphaFoldDB" id="A0A1A9VBR6"/>
<proteinExistence type="predicted"/>
<evidence type="ECO:0000313" key="3">
    <source>
        <dbReference type="Proteomes" id="UP000078200"/>
    </source>
</evidence>